<feature type="domain" description="Knr4/Smi1-like" evidence="1">
    <location>
        <begin position="34"/>
        <end position="170"/>
    </location>
</feature>
<dbReference type="Gene3D" id="3.40.1580.10">
    <property type="entry name" value="SMI1/KNR4-like"/>
    <property type="match status" value="1"/>
</dbReference>
<evidence type="ECO:0000313" key="2">
    <source>
        <dbReference type="EMBL" id="PXX41498.1"/>
    </source>
</evidence>
<dbReference type="SUPFAM" id="SSF160631">
    <property type="entry name" value="SMI1/KNR4-like"/>
    <property type="match status" value="1"/>
</dbReference>
<reference evidence="2 3" key="1">
    <citation type="submission" date="2018-05" db="EMBL/GenBank/DDBJ databases">
        <title>Genomic Encyclopedia of Type Strains, Phase IV (KMG-IV): sequencing the most valuable type-strain genomes for metagenomic binning, comparative biology and taxonomic classification.</title>
        <authorList>
            <person name="Goeker M."/>
        </authorList>
    </citation>
    <scope>NUCLEOTIDE SEQUENCE [LARGE SCALE GENOMIC DNA]</scope>
    <source>
        <strain evidence="2 3">DSM 19792</strain>
    </source>
</reference>
<accession>A0A318JCE6</accession>
<dbReference type="RefSeq" id="WP_110256730.1">
    <property type="nucleotide sequence ID" value="NZ_QJKB01000007.1"/>
</dbReference>
<proteinExistence type="predicted"/>
<dbReference type="InterPro" id="IPR018958">
    <property type="entry name" value="Knr4/Smi1-like_dom"/>
</dbReference>
<dbReference type="Pfam" id="PF09346">
    <property type="entry name" value="SMI1_KNR4"/>
    <property type="match status" value="1"/>
</dbReference>
<dbReference type="SMART" id="SM00860">
    <property type="entry name" value="SMI1_KNR4"/>
    <property type="match status" value="1"/>
</dbReference>
<organism evidence="2 3">
    <name type="scientific">Undibacterium pigrum</name>
    <dbReference type="NCBI Taxonomy" id="401470"/>
    <lineage>
        <taxon>Bacteria</taxon>
        <taxon>Pseudomonadati</taxon>
        <taxon>Pseudomonadota</taxon>
        <taxon>Betaproteobacteria</taxon>
        <taxon>Burkholderiales</taxon>
        <taxon>Oxalobacteraceae</taxon>
        <taxon>Undibacterium</taxon>
    </lineage>
</organism>
<comment type="caution">
    <text evidence="2">The sequence shown here is derived from an EMBL/GenBank/DDBJ whole genome shotgun (WGS) entry which is preliminary data.</text>
</comment>
<sequence>MWQDFKEKLIALRHMDKQCQAFAADEHRYQFGDLVTPALLEHVEKKLNLTLPEQLRQFYLTVGNGGAGPYYGLQKIEALYDYEAAKPYPGAEALMALRKRDDEDPLDESLSLDREDLSGLMPILFEGCGHEVCLITSGEKTGKIAWFSIEHGISEPDVYMLDLFTNWVDRQLEIFNAIRTLADSDYSLEDIGKQMVEKYHEYDAASLVMSVLNIQKPESLFGTKNRKTYHHAIQFPWYEEQLAHYRQNPGPGIDRP</sequence>
<protein>
    <submittedName>
        <fullName evidence="2">SMI1/KNR4 family protein SUKH-1</fullName>
    </submittedName>
</protein>
<dbReference type="Proteomes" id="UP000247792">
    <property type="component" value="Unassembled WGS sequence"/>
</dbReference>
<evidence type="ECO:0000313" key="3">
    <source>
        <dbReference type="Proteomes" id="UP000247792"/>
    </source>
</evidence>
<name>A0A318JCE6_9BURK</name>
<dbReference type="InterPro" id="IPR037883">
    <property type="entry name" value="Knr4/Smi1-like_sf"/>
</dbReference>
<gene>
    <name evidence="2" type="ORF">DFR42_107149</name>
</gene>
<evidence type="ECO:0000259" key="1">
    <source>
        <dbReference type="SMART" id="SM00860"/>
    </source>
</evidence>
<keyword evidence="3" id="KW-1185">Reference proteome</keyword>
<dbReference type="EMBL" id="QJKB01000007">
    <property type="protein sequence ID" value="PXX41498.1"/>
    <property type="molecule type" value="Genomic_DNA"/>
</dbReference>
<dbReference type="OrthoDB" id="1190024at2"/>
<dbReference type="AlphaFoldDB" id="A0A318JCE6"/>